<dbReference type="GO" id="GO:0005351">
    <property type="term" value="F:carbohydrate:proton symporter activity"/>
    <property type="evidence" value="ECO:0007669"/>
    <property type="project" value="TreeGrafter"/>
</dbReference>
<feature type="transmembrane region" description="Helical" evidence="8">
    <location>
        <begin position="440"/>
        <end position="458"/>
    </location>
</feature>
<evidence type="ECO:0000256" key="3">
    <source>
        <dbReference type="ARBA" id="ARBA00022448"/>
    </source>
</evidence>
<dbReference type="InterPro" id="IPR003663">
    <property type="entry name" value="Sugar/inositol_transpt"/>
</dbReference>
<protein>
    <recommendedName>
        <fullName evidence="9">Major facilitator superfamily (MFS) profile domain-containing protein</fullName>
    </recommendedName>
</protein>
<feature type="transmembrane region" description="Helical" evidence="8">
    <location>
        <begin position="273"/>
        <end position="296"/>
    </location>
</feature>
<dbReference type="InterPro" id="IPR020846">
    <property type="entry name" value="MFS_dom"/>
</dbReference>
<dbReference type="EMBL" id="JAXLQG010000023">
    <property type="protein sequence ID" value="KAK5529115.1"/>
    <property type="molecule type" value="Genomic_DNA"/>
</dbReference>
<dbReference type="FunFam" id="1.20.1250.20:FF:000090">
    <property type="entry name" value="MFS sugar transporter, putative"/>
    <property type="match status" value="1"/>
</dbReference>
<gene>
    <name evidence="10" type="ORF">LTR25_009852</name>
</gene>
<dbReference type="PANTHER" id="PTHR48022:SF28">
    <property type="entry name" value="MAJOR FACILITATOR SUPERFAMILY (MFS) PROFILE DOMAIN-CONTAINING PROTEIN-RELATED"/>
    <property type="match status" value="1"/>
</dbReference>
<dbReference type="GO" id="GO:0016020">
    <property type="term" value="C:membrane"/>
    <property type="evidence" value="ECO:0007669"/>
    <property type="project" value="UniProtKB-SubCell"/>
</dbReference>
<dbReference type="PANTHER" id="PTHR48022">
    <property type="entry name" value="PLASTIDIC GLUCOSE TRANSPORTER 4"/>
    <property type="match status" value="1"/>
</dbReference>
<feature type="transmembrane region" description="Helical" evidence="8">
    <location>
        <begin position="184"/>
        <end position="206"/>
    </location>
</feature>
<reference evidence="10 11" key="1">
    <citation type="submission" date="2023-06" db="EMBL/GenBank/DDBJ databases">
        <title>Black Yeasts Isolated from many extreme environments.</title>
        <authorList>
            <person name="Coleine C."/>
            <person name="Stajich J.E."/>
            <person name="Selbmann L."/>
        </authorList>
    </citation>
    <scope>NUCLEOTIDE SEQUENCE [LARGE SCALE GENOMIC DNA]</scope>
    <source>
        <strain evidence="10 11">CCFEE 5887</strain>
    </source>
</reference>
<keyword evidence="5 8" id="KW-1133">Transmembrane helix</keyword>
<proteinExistence type="inferred from homology"/>
<feature type="transmembrane region" description="Helical" evidence="8">
    <location>
        <begin position="316"/>
        <end position="336"/>
    </location>
</feature>
<comment type="subcellular location">
    <subcellularLocation>
        <location evidence="1">Membrane</location>
        <topology evidence="1">Multi-pass membrane protein</topology>
    </subcellularLocation>
</comment>
<dbReference type="InterPro" id="IPR036259">
    <property type="entry name" value="MFS_trans_sf"/>
</dbReference>
<dbReference type="Gene3D" id="1.20.1250.20">
    <property type="entry name" value="MFS general substrate transporter like domains"/>
    <property type="match status" value="1"/>
</dbReference>
<evidence type="ECO:0000256" key="8">
    <source>
        <dbReference type="SAM" id="Phobius"/>
    </source>
</evidence>
<evidence type="ECO:0000256" key="2">
    <source>
        <dbReference type="ARBA" id="ARBA00010992"/>
    </source>
</evidence>
<comment type="caution">
    <text evidence="10">The sequence shown here is derived from an EMBL/GenBank/DDBJ whole genome shotgun (WGS) entry which is preliminary data.</text>
</comment>
<keyword evidence="11" id="KW-1185">Reference proteome</keyword>
<keyword evidence="4 8" id="KW-0812">Transmembrane</keyword>
<evidence type="ECO:0000256" key="7">
    <source>
        <dbReference type="RuleBase" id="RU003346"/>
    </source>
</evidence>
<evidence type="ECO:0000256" key="6">
    <source>
        <dbReference type="ARBA" id="ARBA00023136"/>
    </source>
</evidence>
<dbReference type="AlphaFoldDB" id="A0AAV9PTU7"/>
<sequence length="516" mass="56319">MYSWRKGSSALKGKVLSRLIGLACSIAFILFGYEQGVMGGVITGTAFTAQFPSIDTTTAKGNTQLQGFTLGAYNIGSWLGALLTAVIGERLGRKGSVVVGCSIIAIGTALQCSSFQLAQLIVGRLVTGLGNGLITSSIPVWHAELSKAINRGRLITVEISTNVGGVMVAYWVDYGMSHVNSGAQWRFPISLQIFFALSTIALITFLPESPRWLLYHDRQDEAAEILIRLHSDEDAGTAGREMQEIIVAIKEEKQAAHGHGGLRAMFRNGEQKFFYRTCLSVWIMIMQQLTGINLVTYYAPYIFIKSVGFSQQLSTLMSGFATTFYYFSTWVPIAIIDRVGRRPLLLGGVLSMAICMFILAGTTSVNHFATGIVSTVVLFVYLASFGIGWIPGPWLIASEYAPLATRSQTAAFATSATWIFSYLIAEITPISITNIGYKSYIIFGLLNTAFIPIIYFLYPETKGKSLEQIDLLFSGGKVLIHLTPEEAQEMEDSHIERVIGGKLGLESATLHQAENV</sequence>
<feature type="transmembrane region" description="Helical" evidence="8">
    <location>
        <begin position="72"/>
        <end position="88"/>
    </location>
</feature>
<feature type="transmembrane region" description="Helical" evidence="8">
    <location>
        <begin position="95"/>
        <end position="116"/>
    </location>
</feature>
<dbReference type="Proteomes" id="UP001345827">
    <property type="component" value="Unassembled WGS sequence"/>
</dbReference>
<evidence type="ECO:0000256" key="4">
    <source>
        <dbReference type="ARBA" id="ARBA00022692"/>
    </source>
</evidence>
<dbReference type="PRINTS" id="PR00171">
    <property type="entry name" value="SUGRTRNSPORT"/>
</dbReference>
<organism evidence="10 11">
    <name type="scientific">Vermiconidia calcicola</name>
    <dbReference type="NCBI Taxonomy" id="1690605"/>
    <lineage>
        <taxon>Eukaryota</taxon>
        <taxon>Fungi</taxon>
        <taxon>Dikarya</taxon>
        <taxon>Ascomycota</taxon>
        <taxon>Pezizomycotina</taxon>
        <taxon>Dothideomycetes</taxon>
        <taxon>Dothideomycetidae</taxon>
        <taxon>Mycosphaerellales</taxon>
        <taxon>Extremaceae</taxon>
        <taxon>Vermiconidia</taxon>
    </lineage>
</organism>
<feature type="transmembrane region" description="Helical" evidence="8">
    <location>
        <begin position="368"/>
        <end position="390"/>
    </location>
</feature>
<keyword evidence="3 7" id="KW-0813">Transport</keyword>
<dbReference type="PROSITE" id="PS50850">
    <property type="entry name" value="MFS"/>
    <property type="match status" value="1"/>
</dbReference>
<evidence type="ECO:0000259" key="9">
    <source>
        <dbReference type="PROSITE" id="PS50850"/>
    </source>
</evidence>
<feature type="transmembrane region" description="Helical" evidence="8">
    <location>
        <begin position="343"/>
        <end position="362"/>
    </location>
</feature>
<feature type="transmembrane region" description="Helical" evidence="8">
    <location>
        <begin position="154"/>
        <end position="172"/>
    </location>
</feature>
<keyword evidence="6 8" id="KW-0472">Membrane</keyword>
<dbReference type="InterPro" id="IPR005828">
    <property type="entry name" value="MFS_sugar_transport-like"/>
</dbReference>
<dbReference type="InterPro" id="IPR050360">
    <property type="entry name" value="MFS_Sugar_Transporters"/>
</dbReference>
<evidence type="ECO:0000256" key="1">
    <source>
        <dbReference type="ARBA" id="ARBA00004141"/>
    </source>
</evidence>
<dbReference type="NCBIfam" id="TIGR00879">
    <property type="entry name" value="SP"/>
    <property type="match status" value="1"/>
</dbReference>
<feature type="domain" description="Major facilitator superfamily (MFS) profile" evidence="9">
    <location>
        <begin position="20"/>
        <end position="462"/>
    </location>
</feature>
<feature type="transmembrane region" description="Helical" evidence="8">
    <location>
        <begin position="410"/>
        <end position="428"/>
    </location>
</feature>
<comment type="similarity">
    <text evidence="2 7">Belongs to the major facilitator superfamily. Sugar transporter (TC 2.A.1.1) family.</text>
</comment>
<name>A0AAV9PTU7_9PEZI</name>
<evidence type="ECO:0000313" key="10">
    <source>
        <dbReference type="EMBL" id="KAK5529115.1"/>
    </source>
</evidence>
<dbReference type="Pfam" id="PF00083">
    <property type="entry name" value="Sugar_tr"/>
    <property type="match status" value="1"/>
</dbReference>
<accession>A0AAV9PTU7</accession>
<evidence type="ECO:0000256" key="5">
    <source>
        <dbReference type="ARBA" id="ARBA00022989"/>
    </source>
</evidence>
<feature type="transmembrane region" description="Helical" evidence="8">
    <location>
        <begin position="122"/>
        <end position="142"/>
    </location>
</feature>
<evidence type="ECO:0000313" key="11">
    <source>
        <dbReference type="Proteomes" id="UP001345827"/>
    </source>
</evidence>
<dbReference type="SUPFAM" id="SSF103473">
    <property type="entry name" value="MFS general substrate transporter"/>
    <property type="match status" value="1"/>
</dbReference>